<dbReference type="EMBL" id="FMWP01000013">
    <property type="protein sequence ID" value="SCZ89546.1"/>
    <property type="molecule type" value="Genomic_DNA"/>
</dbReference>
<dbReference type="Proteomes" id="UP000249723">
    <property type="component" value="Unassembled WGS sequence"/>
</dbReference>
<reference evidence="2" key="1">
    <citation type="submission" date="2016-10" db="EMBL/GenBank/DDBJ databases">
        <authorList>
            <person name="Jeantristanb JTB J.-T."/>
            <person name="Ricardo R."/>
        </authorList>
    </citation>
    <scope>NUCLEOTIDE SEQUENCE [LARGE SCALE GENOMIC DNA]</scope>
</reference>
<gene>
    <name evidence="1" type="ORF">BZ3500_MVSOF-1268-A1-R1_CHR1-1G01248</name>
</gene>
<dbReference type="AlphaFoldDB" id="A0A2X0KFM4"/>
<protein>
    <submittedName>
        <fullName evidence="1">BZ3500_MvSof-1268-A1-R1_Chr1-1g01248 protein</fullName>
    </submittedName>
</protein>
<organism evidence="1 2">
    <name type="scientific">Microbotryum saponariae</name>
    <dbReference type="NCBI Taxonomy" id="289078"/>
    <lineage>
        <taxon>Eukaryota</taxon>
        <taxon>Fungi</taxon>
        <taxon>Dikarya</taxon>
        <taxon>Basidiomycota</taxon>
        <taxon>Pucciniomycotina</taxon>
        <taxon>Microbotryomycetes</taxon>
        <taxon>Microbotryales</taxon>
        <taxon>Microbotryaceae</taxon>
        <taxon>Microbotryum</taxon>
    </lineage>
</organism>
<sequence>MQIFFFPTCTGRRLWGGTLVIEPGAVIGLCEPGRRGGRRLQRGSLLVLQHSARAPRLLY</sequence>
<evidence type="ECO:0000313" key="1">
    <source>
        <dbReference type="EMBL" id="SCZ89546.1"/>
    </source>
</evidence>
<keyword evidence="2" id="KW-1185">Reference proteome</keyword>
<name>A0A2X0KFM4_9BASI</name>
<proteinExistence type="predicted"/>
<accession>A0A2X0KFM4</accession>
<evidence type="ECO:0000313" key="2">
    <source>
        <dbReference type="Proteomes" id="UP000249723"/>
    </source>
</evidence>